<reference evidence="1" key="2">
    <citation type="journal article" date="2015" name="Fish Shellfish Immunol.">
        <title>Early steps in the European eel (Anguilla anguilla)-Vibrio vulnificus interaction in the gills: Role of the RtxA13 toxin.</title>
        <authorList>
            <person name="Callol A."/>
            <person name="Pajuelo D."/>
            <person name="Ebbesson L."/>
            <person name="Teles M."/>
            <person name="MacKenzie S."/>
            <person name="Amaro C."/>
        </authorList>
    </citation>
    <scope>NUCLEOTIDE SEQUENCE</scope>
</reference>
<protein>
    <submittedName>
        <fullName evidence="1">Uncharacterized protein</fullName>
    </submittedName>
</protein>
<name>A0A0E9W721_ANGAN</name>
<reference evidence="1" key="1">
    <citation type="submission" date="2014-11" db="EMBL/GenBank/DDBJ databases">
        <authorList>
            <person name="Amaro Gonzalez C."/>
        </authorList>
    </citation>
    <scope>NUCLEOTIDE SEQUENCE</scope>
</reference>
<sequence>MQQHLCLSISGKTYSGFHYNTDLCLPLQSQCLPSS</sequence>
<evidence type="ECO:0000313" key="1">
    <source>
        <dbReference type="EMBL" id="JAH86157.1"/>
    </source>
</evidence>
<organism evidence="1">
    <name type="scientific">Anguilla anguilla</name>
    <name type="common">European freshwater eel</name>
    <name type="synonym">Muraena anguilla</name>
    <dbReference type="NCBI Taxonomy" id="7936"/>
    <lineage>
        <taxon>Eukaryota</taxon>
        <taxon>Metazoa</taxon>
        <taxon>Chordata</taxon>
        <taxon>Craniata</taxon>
        <taxon>Vertebrata</taxon>
        <taxon>Euteleostomi</taxon>
        <taxon>Actinopterygii</taxon>
        <taxon>Neopterygii</taxon>
        <taxon>Teleostei</taxon>
        <taxon>Anguilliformes</taxon>
        <taxon>Anguillidae</taxon>
        <taxon>Anguilla</taxon>
    </lineage>
</organism>
<dbReference type="AlphaFoldDB" id="A0A0E9W721"/>
<proteinExistence type="predicted"/>
<dbReference type="EMBL" id="GBXM01022420">
    <property type="protein sequence ID" value="JAH86157.1"/>
    <property type="molecule type" value="Transcribed_RNA"/>
</dbReference>
<accession>A0A0E9W721</accession>